<dbReference type="InterPro" id="IPR046335">
    <property type="entry name" value="LacI/GalR-like_sensor"/>
</dbReference>
<sequence>MKAKYEIVEDGIKDKILSGAYDIDAKLPTETELMNEFQVSRYTVRRAVGDLENEGYIYRIQGGGMYVNDWQTAQAKSNASNRMIGVIATHIANYIFPSIISGADQIISNNGFSILLANTHNDPKLERRSLTTMLQSNVAGLIIEPTQSTLPTKNRDLYLKIKQLGLPVVFINAEYDIPELNAASVTTNDVGAVKELTNYLISQGHERILGVFQVDDIQGVNRMNGFIKAYQEHADIVLESNIIMYQSMDPIKKVLTQVERAIQNDPHPTAIVCYNDQLAIRVMDMAKSMNLSVPEDISITGFDDYNVVRYMHPAITTMVHEKERMGHDAAQMLMEMMAKKPVKSIIYDPEMVIRDSVKKLTK</sequence>
<proteinExistence type="predicted"/>
<protein>
    <submittedName>
        <fullName evidence="5">GntR family transcriptional regulator</fullName>
    </submittedName>
</protein>
<dbReference type="SMART" id="SM00345">
    <property type="entry name" value="HTH_GNTR"/>
    <property type="match status" value="1"/>
</dbReference>
<keyword evidence="2" id="KW-0238">DNA-binding</keyword>
<keyword evidence="3" id="KW-0804">Transcription</keyword>
<dbReference type="Pfam" id="PF00392">
    <property type="entry name" value="GntR"/>
    <property type="match status" value="1"/>
</dbReference>
<name>A0ABX1L0A0_9LACO</name>
<organism evidence="5 6">
    <name type="scientific">Secundilactobacillus angelensis</name>
    <dbReference type="NCBI Taxonomy" id="2722706"/>
    <lineage>
        <taxon>Bacteria</taxon>
        <taxon>Bacillati</taxon>
        <taxon>Bacillota</taxon>
        <taxon>Bacilli</taxon>
        <taxon>Lactobacillales</taxon>
        <taxon>Lactobacillaceae</taxon>
        <taxon>Secundilactobacillus</taxon>
    </lineage>
</organism>
<dbReference type="InterPro" id="IPR033532">
    <property type="entry name" value="AraR_ligand_bind_dom"/>
</dbReference>
<dbReference type="CDD" id="cd07377">
    <property type="entry name" value="WHTH_GntR"/>
    <property type="match status" value="1"/>
</dbReference>
<dbReference type="Pfam" id="PF13377">
    <property type="entry name" value="Peripla_BP_3"/>
    <property type="match status" value="1"/>
</dbReference>
<dbReference type="SUPFAM" id="SSF46785">
    <property type="entry name" value="Winged helix' DNA-binding domain"/>
    <property type="match status" value="1"/>
</dbReference>
<reference evidence="5 6" key="1">
    <citation type="submission" date="2020-04" db="EMBL/GenBank/DDBJ databases">
        <title>A novel species of genus Lactobacillus that was isolated from fermented food Zha-chili.</title>
        <authorList>
            <person name="Zhang Z."/>
        </authorList>
    </citation>
    <scope>NUCLEOTIDE SEQUENCE [LARGE SCALE GENOMIC DNA]</scope>
    <source>
        <strain evidence="6">HBUAS51383</strain>
    </source>
</reference>
<evidence type="ECO:0000313" key="5">
    <source>
        <dbReference type="EMBL" id="NLR19631.1"/>
    </source>
</evidence>
<dbReference type="Gene3D" id="1.10.10.10">
    <property type="entry name" value="Winged helix-like DNA-binding domain superfamily/Winged helix DNA-binding domain"/>
    <property type="match status" value="1"/>
</dbReference>
<evidence type="ECO:0000313" key="6">
    <source>
        <dbReference type="Proteomes" id="UP000763447"/>
    </source>
</evidence>
<comment type="caution">
    <text evidence="5">The sequence shown here is derived from an EMBL/GenBank/DDBJ whole genome shotgun (WGS) entry which is preliminary data.</text>
</comment>
<evidence type="ECO:0000256" key="2">
    <source>
        <dbReference type="ARBA" id="ARBA00023125"/>
    </source>
</evidence>
<dbReference type="PANTHER" id="PTHR30146">
    <property type="entry name" value="LACI-RELATED TRANSCRIPTIONAL REPRESSOR"/>
    <property type="match status" value="1"/>
</dbReference>
<dbReference type="SUPFAM" id="SSF53822">
    <property type="entry name" value="Periplasmic binding protein-like I"/>
    <property type="match status" value="1"/>
</dbReference>
<dbReference type="EMBL" id="JAAXLJ010000039">
    <property type="protein sequence ID" value="NLR19631.1"/>
    <property type="molecule type" value="Genomic_DNA"/>
</dbReference>
<accession>A0ABX1L0A0</accession>
<evidence type="ECO:0000256" key="3">
    <source>
        <dbReference type="ARBA" id="ARBA00023163"/>
    </source>
</evidence>
<dbReference type="Gene3D" id="3.40.50.2300">
    <property type="match status" value="2"/>
</dbReference>
<dbReference type="CDD" id="cd01541">
    <property type="entry name" value="PBP1_AraR"/>
    <property type="match status" value="1"/>
</dbReference>
<feature type="domain" description="HTH gntR-type" evidence="4">
    <location>
        <begin position="2"/>
        <end position="70"/>
    </location>
</feature>
<dbReference type="RefSeq" id="WP_168926172.1">
    <property type="nucleotide sequence ID" value="NZ_JAAXLJ010000039.1"/>
</dbReference>
<evidence type="ECO:0000259" key="4">
    <source>
        <dbReference type="PROSITE" id="PS50949"/>
    </source>
</evidence>
<gene>
    <name evidence="5" type="ORF">HC026_12110</name>
</gene>
<dbReference type="InterPro" id="IPR036390">
    <property type="entry name" value="WH_DNA-bd_sf"/>
</dbReference>
<dbReference type="InterPro" id="IPR036388">
    <property type="entry name" value="WH-like_DNA-bd_sf"/>
</dbReference>
<dbReference type="InterPro" id="IPR028082">
    <property type="entry name" value="Peripla_BP_I"/>
</dbReference>
<dbReference type="Proteomes" id="UP000763447">
    <property type="component" value="Unassembled WGS sequence"/>
</dbReference>
<evidence type="ECO:0000256" key="1">
    <source>
        <dbReference type="ARBA" id="ARBA00023015"/>
    </source>
</evidence>
<keyword evidence="1" id="KW-0805">Transcription regulation</keyword>
<dbReference type="PANTHER" id="PTHR30146:SF150">
    <property type="entry name" value="ARABINOSE METABOLISM TRANSCRIPTIONAL REPRESSOR"/>
    <property type="match status" value="1"/>
</dbReference>
<dbReference type="PROSITE" id="PS50949">
    <property type="entry name" value="HTH_GNTR"/>
    <property type="match status" value="1"/>
</dbReference>
<dbReference type="PRINTS" id="PR00035">
    <property type="entry name" value="HTHGNTR"/>
</dbReference>
<dbReference type="InterPro" id="IPR000524">
    <property type="entry name" value="Tscrpt_reg_HTH_GntR"/>
</dbReference>
<keyword evidence="6" id="KW-1185">Reference proteome</keyword>